<dbReference type="PANTHER" id="PTHR43576">
    <property type="entry name" value="ALPHA-L-ARABINOFURANOSIDASE C-RELATED"/>
    <property type="match status" value="1"/>
</dbReference>
<comment type="caution">
    <text evidence="1">The sequence shown here is derived from an EMBL/GenBank/DDBJ whole genome shotgun (WGS) entry which is preliminary data.</text>
</comment>
<reference evidence="1 2" key="1">
    <citation type="submission" date="2020-03" db="EMBL/GenBank/DDBJ databases">
        <title>Genomic Encyclopedia of Type Strains, Phase IV (KMG-IV): sequencing the most valuable type-strain genomes for metagenomic binning, comparative biology and taxonomic classification.</title>
        <authorList>
            <person name="Goeker M."/>
        </authorList>
    </citation>
    <scope>NUCLEOTIDE SEQUENCE [LARGE SCALE GENOMIC DNA]</scope>
    <source>
        <strain evidence="1 2">DSM 102865</strain>
    </source>
</reference>
<dbReference type="PROSITE" id="PS51257">
    <property type="entry name" value="PROKAR_LIPOPROTEIN"/>
    <property type="match status" value="1"/>
</dbReference>
<dbReference type="Proteomes" id="UP001179181">
    <property type="component" value="Unassembled WGS sequence"/>
</dbReference>
<dbReference type="EMBL" id="JAASQJ010000003">
    <property type="protein sequence ID" value="NIJ54393.1"/>
    <property type="molecule type" value="Genomic_DNA"/>
</dbReference>
<gene>
    <name evidence="1" type="ORF">FHS68_003575</name>
</gene>
<keyword evidence="2" id="KW-1185">Reference proteome</keyword>
<dbReference type="InterPro" id="IPR017853">
    <property type="entry name" value="GH"/>
</dbReference>
<sequence>MLKKQYELALPCMLLLIIAVSCKDDAVPAKVDPPKEEVIEPAVDPEIAKTMGFFMDGWAEKVFAIPNFLDEKAPASVSGTVTIDASKVVTKIPQTIFGHNANIWMSPMVTEPLFMTHITNLKPNIIRFPAGSGSDVYFWNASPGKLPADVPMLLTGADGSKKDPGFGYGMTNDNWRASLDNYYEMCSKSGNKGVFTVNYGYARYGTSANPVATAAHLAANWVRYDKGRTQFWEIGNENYADWEWGYRIDVAKNKDGQPEYLTGKLYAQHFKVFADSMQKAAAEIGAKIYIGAVMYESETEAWQVTTTKTWNATMLPELNNRADFYIVHNYFTPYDQNSTAAVVLSSALSQPSKMMNFVTKTIAENGVLQKPIAMTEWNMWARGSKQQVSNVSGAFAVIVLGESLTNKYGLAARWDLLNFWAEGDDHGLFSDGNEPGVPKWTPRPSFYYLYFLQKMMGDRLVASELNTGNTNVKAYASTYSSGQVNVNLVNLTASPQTVEVKIKNFKIGERFYWYSLEGSNDNGEFSRKVMINNIVPQGVAGGPADYATLKPRSALTASGIRLTVPARGMISAVIDKK</sequence>
<accession>A0ABX0UN23</accession>
<evidence type="ECO:0000313" key="1">
    <source>
        <dbReference type="EMBL" id="NIJ54393.1"/>
    </source>
</evidence>
<dbReference type="SUPFAM" id="SSF51445">
    <property type="entry name" value="(Trans)glycosidases"/>
    <property type="match status" value="1"/>
</dbReference>
<name>A0ABX0UN23_9BACT</name>
<evidence type="ECO:0008006" key="3">
    <source>
        <dbReference type="Google" id="ProtNLM"/>
    </source>
</evidence>
<organism evidence="1 2">
    <name type="scientific">Dyadobacter arcticus</name>
    <dbReference type="NCBI Taxonomy" id="1078754"/>
    <lineage>
        <taxon>Bacteria</taxon>
        <taxon>Pseudomonadati</taxon>
        <taxon>Bacteroidota</taxon>
        <taxon>Cytophagia</taxon>
        <taxon>Cytophagales</taxon>
        <taxon>Spirosomataceae</taxon>
        <taxon>Dyadobacter</taxon>
    </lineage>
</organism>
<dbReference type="Gene3D" id="3.20.20.80">
    <property type="entry name" value="Glycosidases"/>
    <property type="match status" value="1"/>
</dbReference>
<evidence type="ECO:0000313" key="2">
    <source>
        <dbReference type="Proteomes" id="UP001179181"/>
    </source>
</evidence>
<dbReference type="RefSeq" id="WP_167272505.1">
    <property type="nucleotide sequence ID" value="NZ_JAASQJ010000003.1"/>
</dbReference>
<proteinExistence type="predicted"/>
<protein>
    <recommendedName>
        <fullName evidence="3">Alpha-L-arabinofuranosidase</fullName>
    </recommendedName>
</protein>